<name>H9D1H8_9CAUD</name>
<proteinExistence type="predicted"/>
<reference evidence="1 2" key="1">
    <citation type="journal article" date="2012" name="J. Virol.">
        <title>Sequence and structural characterization of great salt lake bacteriophage CW02, a member of the T7-like supergroup.</title>
        <authorList>
            <person name="Shen P.S."/>
            <person name="Domek M.J."/>
            <person name="Sanz-Garcia E."/>
            <person name="Makaju A."/>
            <person name="Taylor R.M."/>
            <person name="Hoggan R."/>
            <person name="Culumber M.D."/>
            <person name="Oberg C.J."/>
            <person name="Breakwell D.P."/>
            <person name="Prince J.T."/>
            <person name="Belnap D.M."/>
        </authorList>
    </citation>
    <scope>NUCLEOTIDE SEQUENCE [LARGE SCALE GENOMIC DNA]</scope>
</reference>
<evidence type="ECO:0000313" key="1">
    <source>
        <dbReference type="EMBL" id="AFE86220.1"/>
    </source>
</evidence>
<protein>
    <submittedName>
        <fullName evidence="1">Uncharacterized protein</fullName>
    </submittedName>
</protein>
<dbReference type="EMBL" id="JQ446452">
    <property type="protein sequence ID" value="AFE86220.1"/>
    <property type="molecule type" value="Genomic_DNA"/>
</dbReference>
<accession>H9D1H8</accession>
<dbReference type="GeneID" id="14016739"/>
<dbReference type="KEGG" id="vg:14016739"/>
<dbReference type="Proteomes" id="UP000004791">
    <property type="component" value="Segment"/>
</dbReference>
<dbReference type="RefSeq" id="YP_007010565.1">
    <property type="nucleotide sequence ID" value="NC_019540.1"/>
</dbReference>
<organism evidence="1 2">
    <name type="scientific">Salinivibrio phage CW02</name>
    <dbReference type="NCBI Taxonomy" id="1161935"/>
    <lineage>
        <taxon>Viruses</taxon>
        <taxon>Duplodnaviria</taxon>
        <taxon>Heunggongvirae</taxon>
        <taxon>Uroviricota</taxon>
        <taxon>Caudoviricetes</taxon>
        <taxon>Zobellviridae</taxon>
        <taxon>Salinovirus</taxon>
        <taxon>Salinovirus utanense</taxon>
    </lineage>
</organism>
<keyword evidence="2" id="KW-1185">Reference proteome</keyword>
<sequence length="636" mass="68115">MSELRLNRIEDKDTNKGVNVDALHYQNTQLVKNLGEWQAGLVFNEETDYAMFNDVPYKPAKHTTLPYTTQGSDPTVAPDAGIVVPFVDLSVRNLGDYTDYVFDSVSDALNSTILTAGDKITAYGRYQKNGGGGGQWIVVPSSGVSVNTTSILISNALPDLALALQETSPTIKQLGALADETTDILPIITEGLSNFDTVCVSSGGYYCSDTVEIENNKQVILGNNAVVTKYAALTTNSSPVFWLKGDFAKLTGLNFSTSRIISERKSSDGVILIGHRSMTESHANVNYCTLSGVRISGAKAYGQTDTSVDKCLTIQNPQFSGLTSYFHTIKDLLIENANVGMEFRGWANGIMGGNIHGFRLGNETAGVSAFLWVRGGLDNSMTDFFFHRSANSTGLIMDELDNTANGGVVHTPSYNSLKGLVFEQGGSTALGVDGRAGVSNYIEARTNSAGGDEYSDDFKRLNVLVGNRSISANVLSADDLRPKSITKRESSNGWVVSQSTSTALLNMVENTSYKLIDVELTSDRSSATVNITHNCQTSNFDKSGGGSVQYVLSRFNGVVSSHVSYNHGYEGAIPNISQTSGSTVTISFACPDNGTGTAGHNGVFDIDLVGRKDSRFNYTVYDSLNVVTGTSPAPKS</sequence>
<evidence type="ECO:0000313" key="2">
    <source>
        <dbReference type="Proteomes" id="UP000004791"/>
    </source>
</evidence>